<proteinExistence type="inferred from homology"/>
<organism evidence="4">
    <name type="scientific">uncultured Nocardioides sp</name>
    <dbReference type="NCBI Taxonomy" id="198441"/>
    <lineage>
        <taxon>Bacteria</taxon>
        <taxon>Bacillati</taxon>
        <taxon>Actinomycetota</taxon>
        <taxon>Actinomycetes</taxon>
        <taxon>Propionibacteriales</taxon>
        <taxon>Nocardioidaceae</taxon>
        <taxon>Nocardioides</taxon>
        <taxon>environmental samples</taxon>
    </lineage>
</organism>
<dbReference type="RefSeq" id="WP_295657633.1">
    <property type="nucleotide sequence ID" value="NZ_CADCUP010000079.1"/>
</dbReference>
<dbReference type="Pfam" id="PF00582">
    <property type="entry name" value="Usp"/>
    <property type="match status" value="1"/>
</dbReference>
<dbReference type="InterPro" id="IPR006016">
    <property type="entry name" value="UspA"/>
</dbReference>
<gene>
    <name evidence="4" type="ORF">AVDCRST_MAG06-1168</name>
</gene>
<evidence type="ECO:0000313" key="4">
    <source>
        <dbReference type="EMBL" id="CAA9384391.1"/>
    </source>
</evidence>
<name>A0A6J4NCX4_9ACTN</name>
<dbReference type="PANTHER" id="PTHR46268">
    <property type="entry name" value="STRESS RESPONSE PROTEIN NHAX"/>
    <property type="match status" value="1"/>
</dbReference>
<evidence type="ECO:0000256" key="2">
    <source>
        <dbReference type="SAM" id="MobiDB-lite"/>
    </source>
</evidence>
<dbReference type="AlphaFoldDB" id="A0A6J4NCX4"/>
<dbReference type="EMBL" id="CADCUP010000079">
    <property type="protein sequence ID" value="CAA9384391.1"/>
    <property type="molecule type" value="Genomic_DNA"/>
</dbReference>
<comment type="similarity">
    <text evidence="1">Belongs to the universal stress protein A family.</text>
</comment>
<dbReference type="Gene3D" id="3.40.50.620">
    <property type="entry name" value="HUPs"/>
    <property type="match status" value="1"/>
</dbReference>
<dbReference type="SUPFAM" id="SSF52402">
    <property type="entry name" value="Adenine nucleotide alpha hydrolases-like"/>
    <property type="match status" value="1"/>
</dbReference>
<feature type="region of interest" description="Disordered" evidence="2">
    <location>
        <begin position="1"/>
        <end position="20"/>
    </location>
</feature>
<feature type="domain" description="UspA" evidence="3">
    <location>
        <begin position="17"/>
        <end position="152"/>
    </location>
</feature>
<reference evidence="4" key="1">
    <citation type="submission" date="2020-02" db="EMBL/GenBank/DDBJ databases">
        <authorList>
            <person name="Meier V. D."/>
        </authorList>
    </citation>
    <scope>NUCLEOTIDE SEQUENCE</scope>
    <source>
        <strain evidence="4">AVDCRST_MAG06</strain>
    </source>
</reference>
<dbReference type="CDD" id="cd00293">
    <property type="entry name" value="USP-like"/>
    <property type="match status" value="1"/>
</dbReference>
<accession>A0A6J4NCX4</accession>
<evidence type="ECO:0000259" key="3">
    <source>
        <dbReference type="Pfam" id="PF00582"/>
    </source>
</evidence>
<evidence type="ECO:0000256" key="1">
    <source>
        <dbReference type="ARBA" id="ARBA00008791"/>
    </source>
</evidence>
<dbReference type="InterPro" id="IPR006015">
    <property type="entry name" value="Universal_stress_UspA"/>
</dbReference>
<protein>
    <recommendedName>
        <fullName evidence="3">UspA domain-containing protein</fullName>
    </recommendedName>
</protein>
<sequence>MSEHDEVPTEQVSGGLVVGHDGSQASGRAVTWAAGLAARLQVTLHVLRAWSLTNAPKPAGMAPGYVPPRADFEEAVREALFADLARLDLPPTCTVRLHVAHGQSSSRLLELAQGAEMLVVGSRGAGGFHGLGFGSTADQVVRYSPCPVVVVPTEKR</sequence>
<dbReference type="InterPro" id="IPR014729">
    <property type="entry name" value="Rossmann-like_a/b/a_fold"/>
</dbReference>
<dbReference type="PRINTS" id="PR01438">
    <property type="entry name" value="UNVRSLSTRESS"/>
</dbReference>
<dbReference type="PANTHER" id="PTHR46268:SF6">
    <property type="entry name" value="UNIVERSAL STRESS PROTEIN UP12"/>
    <property type="match status" value="1"/>
</dbReference>